<accession>A0AAD9Q9N7</accession>
<evidence type="ECO:0000256" key="4">
    <source>
        <dbReference type="SAM" id="MobiDB-lite"/>
    </source>
</evidence>
<dbReference type="PANTHER" id="PTHR16166">
    <property type="entry name" value="VACUOLAR PROTEIN SORTING-ASSOCIATED PROTEIN VPS13"/>
    <property type="match status" value="1"/>
</dbReference>
<dbReference type="SMART" id="SM00165">
    <property type="entry name" value="UBA"/>
    <property type="match status" value="1"/>
</dbReference>
<dbReference type="Pfam" id="PF25033">
    <property type="entry name" value="VPS13_M"/>
    <property type="match status" value="1"/>
</dbReference>
<dbReference type="EMBL" id="JARQWQ010000050">
    <property type="protein sequence ID" value="KAK2557309.1"/>
    <property type="molecule type" value="Genomic_DNA"/>
</dbReference>
<dbReference type="GO" id="GO:0007005">
    <property type="term" value="P:mitochondrion organization"/>
    <property type="evidence" value="ECO:0007669"/>
    <property type="project" value="TreeGrafter"/>
</dbReference>
<organism evidence="6 7">
    <name type="scientific">Acropora cervicornis</name>
    <name type="common">Staghorn coral</name>
    <dbReference type="NCBI Taxonomy" id="6130"/>
    <lineage>
        <taxon>Eukaryota</taxon>
        <taxon>Metazoa</taxon>
        <taxon>Cnidaria</taxon>
        <taxon>Anthozoa</taxon>
        <taxon>Hexacorallia</taxon>
        <taxon>Scleractinia</taxon>
        <taxon>Astrocoeniina</taxon>
        <taxon>Acroporidae</taxon>
        <taxon>Acropora</taxon>
    </lineage>
</organism>
<dbReference type="InterPro" id="IPR009543">
    <property type="entry name" value="VPS13_VAB"/>
</dbReference>
<comment type="similarity">
    <text evidence="1">Belongs to the VPS13 family.</text>
</comment>
<dbReference type="PROSITE" id="PS50030">
    <property type="entry name" value="UBA"/>
    <property type="match status" value="1"/>
</dbReference>
<keyword evidence="3" id="KW-0445">Lipid transport</keyword>
<dbReference type="Pfam" id="PF12624">
    <property type="entry name" value="VPS13_N"/>
    <property type="match status" value="1"/>
</dbReference>
<feature type="compositionally biased region" description="Low complexity" evidence="4">
    <location>
        <begin position="1773"/>
        <end position="1787"/>
    </location>
</feature>
<evidence type="ECO:0000256" key="1">
    <source>
        <dbReference type="ARBA" id="ARBA00006545"/>
    </source>
</evidence>
<name>A0AAD9Q9N7_ACRCE</name>
<evidence type="ECO:0000256" key="2">
    <source>
        <dbReference type="ARBA" id="ARBA00022448"/>
    </source>
</evidence>
<dbReference type="GO" id="GO:0045053">
    <property type="term" value="P:protein retention in Golgi apparatus"/>
    <property type="evidence" value="ECO:0007669"/>
    <property type="project" value="TreeGrafter"/>
</dbReference>
<dbReference type="InterPro" id="IPR026847">
    <property type="entry name" value="VPS13"/>
</dbReference>
<dbReference type="Proteomes" id="UP001249851">
    <property type="component" value="Unassembled WGS sequence"/>
</dbReference>
<feature type="region of interest" description="Disordered" evidence="4">
    <location>
        <begin position="1490"/>
        <end position="1515"/>
    </location>
</feature>
<dbReference type="CDD" id="cd14306">
    <property type="entry name" value="UBA_VP13D"/>
    <property type="match status" value="1"/>
</dbReference>
<reference evidence="6" key="1">
    <citation type="journal article" date="2023" name="G3 (Bethesda)">
        <title>Whole genome assembly and annotation of the endangered Caribbean coral Acropora cervicornis.</title>
        <authorList>
            <person name="Selwyn J.D."/>
            <person name="Vollmer S.V."/>
        </authorList>
    </citation>
    <scope>NUCLEOTIDE SEQUENCE</scope>
    <source>
        <strain evidence="6">K2</strain>
    </source>
</reference>
<evidence type="ECO:0000313" key="6">
    <source>
        <dbReference type="EMBL" id="KAK2557309.1"/>
    </source>
</evidence>
<evidence type="ECO:0000259" key="5">
    <source>
        <dbReference type="PROSITE" id="PS50030"/>
    </source>
</evidence>
<reference evidence="6" key="2">
    <citation type="journal article" date="2023" name="Science">
        <title>Genomic signatures of disease resistance in endangered staghorn corals.</title>
        <authorList>
            <person name="Vollmer S.V."/>
            <person name="Selwyn J.D."/>
            <person name="Despard B.A."/>
            <person name="Roesel C.L."/>
        </authorList>
    </citation>
    <scope>NUCLEOTIDE SEQUENCE</scope>
    <source>
        <strain evidence="6">K2</strain>
    </source>
</reference>
<evidence type="ECO:0000256" key="3">
    <source>
        <dbReference type="ARBA" id="ARBA00023055"/>
    </source>
</evidence>
<evidence type="ECO:0000313" key="7">
    <source>
        <dbReference type="Proteomes" id="UP001249851"/>
    </source>
</evidence>
<feature type="compositionally biased region" description="Polar residues" evidence="4">
    <location>
        <begin position="1503"/>
        <end position="1513"/>
    </location>
</feature>
<dbReference type="GO" id="GO:0006869">
    <property type="term" value="P:lipid transport"/>
    <property type="evidence" value="ECO:0007669"/>
    <property type="project" value="UniProtKB-KW"/>
</dbReference>
<comment type="caution">
    <text evidence="6">The sequence shown here is derived from an EMBL/GenBank/DDBJ whole genome shotgun (WGS) entry which is preliminary data.</text>
</comment>
<feature type="domain" description="UBA" evidence="5">
    <location>
        <begin position="2476"/>
        <end position="2516"/>
    </location>
</feature>
<dbReference type="InterPro" id="IPR015940">
    <property type="entry name" value="UBA"/>
</dbReference>
<feature type="compositionally biased region" description="Acidic residues" evidence="4">
    <location>
        <begin position="1542"/>
        <end position="1554"/>
    </location>
</feature>
<dbReference type="InterPro" id="IPR056747">
    <property type="entry name" value="VPS13-like_M"/>
</dbReference>
<proteinExistence type="inferred from homology"/>
<keyword evidence="7" id="KW-1185">Reference proteome</keyword>
<feature type="compositionally biased region" description="Low complexity" evidence="4">
    <location>
        <begin position="2701"/>
        <end position="2715"/>
    </location>
</feature>
<feature type="region of interest" description="Disordered" evidence="4">
    <location>
        <begin position="1773"/>
        <end position="1800"/>
    </location>
</feature>
<feature type="region of interest" description="Disordered" evidence="4">
    <location>
        <begin position="2671"/>
        <end position="2723"/>
    </location>
</feature>
<dbReference type="PANTHER" id="PTHR16166:SF141">
    <property type="entry name" value="INTERMEMBRANE LIPID TRANSFER PROTEIN VPS13D"/>
    <property type="match status" value="1"/>
</dbReference>
<dbReference type="InterPro" id="IPR009060">
    <property type="entry name" value="UBA-like_sf"/>
</dbReference>
<dbReference type="Pfam" id="PF25036">
    <property type="entry name" value="VPS13_VAB"/>
    <property type="match status" value="1"/>
</dbReference>
<dbReference type="SUPFAM" id="SSF46934">
    <property type="entry name" value="UBA-like"/>
    <property type="match status" value="1"/>
</dbReference>
<dbReference type="GO" id="GO:0006623">
    <property type="term" value="P:protein targeting to vacuole"/>
    <property type="evidence" value="ECO:0007669"/>
    <property type="project" value="TreeGrafter"/>
</dbReference>
<protein>
    <submittedName>
        <fullName evidence="6">Intermembrane lipid transfer protein VPS13D</fullName>
    </submittedName>
</protein>
<gene>
    <name evidence="6" type="ORF">P5673_020407</name>
</gene>
<dbReference type="CDD" id="cd23453">
    <property type="entry name" value="beta-trefoil_Ricin_VPS13D"/>
    <property type="match status" value="1"/>
</dbReference>
<sequence length="4159" mass="463606">MLESLAAWVLRTYVGEYVENLNTDQLSIGYGTVDLHNLPLKKTALKGLELPLEVKSGFIGHLQLSIPLRRPKSEPWIVHINKLYLVAGPLQHSEYDEEKEKELERSRKKKHLDALEAQWLAARNENSSGGFLSGSWWPSLYSSFSTTIAENLQLVISDVHFRYEDKATAGALPFAFGITMAKLSAQSTTEDWNPEEIIENERAIKYKLIELQNMAIYWDTDVTLVPLKEVSLCVHSTIKVSALRTYLLKLQGALERMINRNQGKAGFKKHQYILEPISAQAKMKRNSSPLPLKSRQMPRFVVDVYMEKIPLSLEETQYKMLISLMEGFERHFRQLRYLKWRPKCPIKYNARKWWQFSIKCILQSIQERNRHQTWEFVTKRAHDIVQYVDIYSEHLSYGTVEPAVKDIQDDIEDELSFEELVLLRSIAQKRAVICKTAADQREKSHIVEEDEQEREISDSKGRAGSWQGWLTGWYSWGGTTDNTYAMATENASLPFIGEPPTTKEEEEFLGELADGDHLNESIFNRDQVFARLNFRLGAGSFKLVTKKHSNVAWHATVLPVIELEFSDLRWDSEMRPRTSTWEFSMSLGSLFVRDKLTQGTLFPYLICPQRVSRAKKQGTLSKGTLGAMMTSAASLGLNILQEMNEPVFEMKFESLPSSKKAAYRLSVTTQPLDVIYNPLVLDHISEFFSHSSLEDAQALQIERQLREVARVRYEELKNQTRAELGQSKRWDIQLDISAPRFLVPESFQERKASVVLVDFDDPFVTPPSTPPGEEDDDSFSITEEGIPVTDSTDALVNEITCDSLIDVMYERYTLNLSDIQLVICSVKDNWSEVTNKPFVTSDVHVVDKFTITIQLESFDQMCETAEFTKSFFSNDPYSTGERKDCCQFNSSPSGGKTINESAVDTTLEDRTKELMEESRMLLVQFCIDRVSLGVHSMGEKSVTETVGKAFSVVADFVRPAAKRKFQDSDASISSEVTVVKEEEDLITFDYQHFNADSPSTKSGNGHDMNLANLQFNTLNVIANQETLAALVQFFSTSFSTGDTTYFTDSPSVLEDLGDESLPPQPYVSDVLEVTASFKSIDILVIRSVKINGIKSVRKVAEVSVSEVQLNASFAESQRIDGSLGGFRISDLTPEGSLHRSVCTCGSLASGDMSLRQPSFLWSVPEDMLDGPNNQRAFTFTLQIPKKGGKCPELIVEAPNDTNVNIAEITRNIQLNVRVASTRYTHTHRFLSELLLSAGDYAAYAAQFGESLRQAASNVAMGLVSKKRALATGLGYLSSSFATNGGQDEKSLGSRQSSVFFDNDILLDSCDFVDSGPLDSNRRVYTCITVDSPVVHLPKSSSSREVLVAHLGKITIRNTHLIEVLEAESDTGHLTAMEFDTDRLFVEIKDMSLYCSSTEIPSSGRSSMSSNAESFSSRSATNATSSAHILHETTFELVIDRRSEEAGHLEFPLDLKKPTIQISGKVASPFQLELSSYSYRQLLDTIDNIGGSNEKTHVPPPAGMQSSAVATPSLSPKKVLPEKRVSFVPKVSSEQNVDKDVTEESTNEYPLESEDSTPVRAVFELPHLSIKLCGELNKTEHEFVDIVLYDFSLSYEHTKPTVTLIDVSLGGLLVKDLLQDPESPYRYLISSSSPRQHRSLERSLSAYPSRLSSSCPVVSDAGLNQRFSSSLPHVLSLSPRQNAYRSLAPLRPLLKSDKFPSLPSVLTAKESDAPLDESTSASVNENRDSNLVHVKVNRFIEVHFNSLETNLNLQTWVIVFEFFGIGAPSQPVASQLTSPAASSSASQSWDTSGNEQRAASNMDVADNVEEDSVNTDVKFQASALTLILSKKRYPIAKVKAFGLFTHIDMHDGNFAAEGKLSSVFTTSGDEALSFDFFKYGAPDPHLQREHDMRLTLRMSSVQYVHTKRFQTELVAFFQHYLQLQEVLGRMRAVSEGNEVAWMISRGTRVALDIKAGNPVILVPRSAKSSHVLVADLGNLTLSNEFLWQGSLGTLGYSSARSRAQHQTEFGPTRSPHICLLESMHIELVDMDLFTAVRIAANSQTSAVDFSYKSQGLKLLKEKCKLSLTVERNLDWAFSRAVPDFNFAGRLSSLCASLDYSQYCFIVGMLSENLGEPLEEFERPSSPPETDEVWTNLRMRIDLVNVSLELLPIQLFDHQEELVDHDRLPSLAKIDFIKSKFEFESFSDWSKTIDLVSQEVIFEDTRQKGSDQNDFESCIFTEILLPRRSQAESAQEYDNSLQFEVHYLDTTKKTLITFLFNHSRIMLIIDYLLDLYNFIMCQMFPPSSDSSPRQEMPILNTQEDSSLIKTYETPPPSASGVATRCEVPPEPQNQKTFEMKLNISGTELVVLENVETLDTHAVVLKKWLSCSVQSLEMFSCVFSCEEETALSIIDPTSALVELNNARTQKGRKTAGLLDIAEEQLPSLEITVQAPLTMRVSYNDYKLYLSILESVSKQLNRAIKSEISSSAKDEIPNHDFDAMSVKRLQELGFKEVDCIKALQATSGRLEASATWLLENASPIHQTNTAELQEGNQGWQFAGLEVHVGTVCICLIDDCGDSDVPLMEFSAHHLHFSHDLQSTGDGKAQCQLMVQYYNRNVSDWEPFVEPWKCSLYWQGQRKTPASLARFFAKLDGADRLDVTVTSTLISMIKHTIASWSEDYYRPEPSPVTAVASSGTLSLPSVPSSASDSRLENLDQSMSIESPLSSPTSRPESSASLWSTGSGVPRRRSPFVPFVLRNKTGCVVWFKTVTTTPSKVILASTGQALPGLPGSGSGRMSDWREVPSSGEAPFEFTSGEKQRHKETHELIIHQVIVQVQGWAALSPVSVDRVGTFFRQARRQQVETASIMSELQSSRVVFDVSLEGRARKVVTLRSALMVRNKMELPVEIRLQGFTSMEGTLTLPVLPPESSVAIPLRCTSWDLYLRPHGVGVGFCSQPIEWRNVLRSHTTVGCSRECFPVSCTVEAGQKFRFCVAVKREGYPEEAPLLENTTTKGLQMMSQPAHTLTIMYPVMLVNLLPCYLSYQADPEKALDLGISIENFAHCDNIRISRRLSVAEQPIIPVELQDTKRRSLILNVKVSVKPGGSLRISIYAPYWMINSTGIPLIFKQEAVPHDMAGQFDEHEMARSVKCELVEVISQEAASPSNPFSLDSPREFKRVHARQSGSRPDRVYDIGIDVRFGQGRYRDTRIVTLATRYQLENRTPHTLAFSQRHFVREQGTRNPEGVLTALPGALVLFHWSRTDLDQLLCIRLNDVSHCQWSGGFRIDQDDSFHINMRSLSGCSLFVRVEVLLTGATFHVVFTDASQLPPPFRIDNLSEVPITFFHSGTEDRLRTILQPKQSVPYSWDEPTLLPELSVGVMGSGTYMQYNMQDLGGSERIYYYNPIYIMCGSFHLRPAASPDNETSLDLRELVLDVPRGSAVLLSTKEHHKRSQLWRMTSSGLLCHEGSSPPSVRPAPAYAGLVLDIDSLAPPTCGKYVRLVLSKPNPRRLHSQTWSFTEDNRMKCDLPGLYVQPRGGVKGLRDGMDAVLGPANITKNDQIPIEQCISTCKLRPGSGCLGVQIIADGPTRPEVDSKRDWMLVEQKGGLRQPTVSSLGTTNDPSALEVQIRLLGGIGISVINSVPEELVFINLEQIEVDYLRTAKLETLEASIGRVQIDNQLFASSLPVLLYPSLPEKGSKDETVVQAPTLHLSAARERSRLPNVEIFKNLDVSLRKMTLQLEELLLLKLLQFFGYVQQDDDIAGANEEQDECLYATQRPSVPSSTGLQKRFYFEHLQLNSTQLKLSVASAGRLPEDLQSLKSESFARSHPFDTLSSHLNAMGKHYIEDIRSQAAAIVGSVDFLGNPMGLINDVSSGLHGLVKSGNVGGLFLNVAHGVSDSAAKLTGSISDGLWNASMDSKVQESRDAMRAERFSSSQDHFVAGVKSLGMGLVGGLTSLVTQPYQGAHNSGMSGFITGLGKGVLGTFAKPTAGVLDFASGTAAAVRSQAARSSRYSQPKSTRLRRNCFGPSGAIPRFSATHAEGQEIMLKLNEGNFNEKFVLSESVRPDKEDRMKAIVTTEGVYFVRARGTPSPESIVLLVRFSELYVCQPLSSDGKDYIELVMKADNSSVPTPSRNPSKRPRVRCDQRVVAHKVAQKINYAKNLYDEVQQTVKLETKEPSTPT</sequence>
<feature type="compositionally biased region" description="Low complexity" evidence="4">
    <location>
        <begin position="2676"/>
        <end position="2687"/>
    </location>
</feature>
<dbReference type="InterPro" id="IPR026854">
    <property type="entry name" value="VPS13_N"/>
</dbReference>
<keyword evidence="2" id="KW-0813">Transport</keyword>
<dbReference type="InterPro" id="IPR041969">
    <property type="entry name" value="VP13D_UBA"/>
</dbReference>
<feature type="region of interest" description="Disordered" evidence="4">
    <location>
        <begin position="1533"/>
        <end position="1554"/>
    </location>
</feature>
<feature type="compositionally biased region" description="Polar residues" evidence="4">
    <location>
        <begin position="1788"/>
        <end position="1798"/>
    </location>
</feature>
<feature type="region of interest" description="Disordered" evidence="4">
    <location>
        <begin position="2767"/>
        <end position="2794"/>
    </location>
</feature>
<dbReference type="Gene3D" id="1.10.8.10">
    <property type="entry name" value="DNA helicase RuvA subunit, C-terminal domain"/>
    <property type="match status" value="1"/>
</dbReference>